<comment type="caution">
    <text evidence="4">The sequence shown here is derived from an EMBL/GenBank/DDBJ whole genome shotgun (WGS) entry which is preliminary data.</text>
</comment>
<dbReference type="GO" id="GO:0005198">
    <property type="term" value="F:structural molecule activity"/>
    <property type="evidence" value="ECO:0007669"/>
    <property type="project" value="InterPro"/>
</dbReference>
<name>A0A3M0G7Y4_9ACTN</name>
<dbReference type="Gene3D" id="3.30.70.1710">
    <property type="match status" value="2"/>
</dbReference>
<dbReference type="InterPro" id="IPR037233">
    <property type="entry name" value="CcmK-like_sf"/>
</dbReference>
<dbReference type="AlphaFoldDB" id="A0A3M0G7Y4"/>
<evidence type="ECO:0000313" key="5">
    <source>
        <dbReference type="Proteomes" id="UP000275256"/>
    </source>
</evidence>
<dbReference type="NCBIfam" id="TIGR04502">
    <property type="entry name" value="microcomp_EutL"/>
    <property type="match status" value="1"/>
</dbReference>
<evidence type="ECO:0000313" key="4">
    <source>
        <dbReference type="EMBL" id="RMB60247.1"/>
    </source>
</evidence>
<dbReference type="InterPro" id="IPR000249">
    <property type="entry name" value="BMC_dom"/>
</dbReference>
<proteinExistence type="predicted"/>
<dbReference type="EMBL" id="REFW01000002">
    <property type="protein sequence ID" value="RMB60247.1"/>
    <property type="molecule type" value="Genomic_DNA"/>
</dbReference>
<dbReference type="Pfam" id="PF00936">
    <property type="entry name" value="BMC"/>
    <property type="match status" value="1"/>
</dbReference>
<organism evidence="4 5">
    <name type="scientific">Tessaracoccus antarcticus</name>
    <dbReference type="NCBI Taxonomy" id="2479848"/>
    <lineage>
        <taxon>Bacteria</taxon>
        <taxon>Bacillati</taxon>
        <taxon>Actinomycetota</taxon>
        <taxon>Actinomycetes</taxon>
        <taxon>Propionibacteriales</taxon>
        <taxon>Propionibacteriaceae</taxon>
        <taxon>Tessaracoccus</taxon>
    </lineage>
</organism>
<evidence type="ECO:0000256" key="2">
    <source>
        <dbReference type="ARBA" id="ARBA00024446"/>
    </source>
</evidence>
<dbReference type="PROSITE" id="PS51931">
    <property type="entry name" value="BMC_CP"/>
    <property type="match status" value="1"/>
</dbReference>
<reference evidence="4 5" key="1">
    <citation type="submission" date="2018-10" db="EMBL/GenBank/DDBJ databases">
        <title>Tessaracoccus antarcticuss sp. nov., isolated from sediment.</title>
        <authorList>
            <person name="Zhou L.Y."/>
            <person name="Du Z.J."/>
        </authorList>
    </citation>
    <scope>NUCLEOTIDE SEQUENCE [LARGE SCALE GENOMIC DNA]</scope>
    <source>
        <strain evidence="4 5">JDX10</strain>
    </source>
</reference>
<dbReference type="Proteomes" id="UP000275256">
    <property type="component" value="Unassembled WGS sequence"/>
</dbReference>
<accession>A0A3M0G7Y4</accession>
<evidence type="ECO:0000256" key="1">
    <source>
        <dbReference type="ARBA" id="ARBA00024322"/>
    </source>
</evidence>
<dbReference type="GO" id="GO:0031469">
    <property type="term" value="C:bacterial microcompartment"/>
    <property type="evidence" value="ECO:0007669"/>
    <property type="project" value="UniProtKB-SubCell"/>
</dbReference>
<evidence type="ECO:0000259" key="3">
    <source>
        <dbReference type="PROSITE" id="PS51931"/>
    </source>
</evidence>
<dbReference type="OrthoDB" id="3283at2"/>
<feature type="domain" description="BMC circularly permuted" evidence="3">
    <location>
        <begin position="110"/>
        <end position="213"/>
    </location>
</feature>
<dbReference type="NCBIfam" id="NF011934">
    <property type="entry name" value="PRK15405.1"/>
    <property type="match status" value="1"/>
</dbReference>
<dbReference type="PIRSF" id="PIRSF012290">
    <property type="entry name" value="EutL_PduB"/>
    <property type="match status" value="1"/>
</dbReference>
<keyword evidence="2" id="KW-1283">Bacterial microcompartment</keyword>
<gene>
    <name evidence="4" type="primary">eutL</name>
    <name evidence="4" type="ORF">EAX62_07445</name>
</gene>
<comment type="subcellular location">
    <subcellularLocation>
        <location evidence="1">Bacterial microcompartment</location>
    </subcellularLocation>
</comment>
<keyword evidence="5" id="KW-1185">Reference proteome</keyword>
<protein>
    <submittedName>
        <fullName evidence="4">Microcompartment protein EutL</fullName>
    </submittedName>
</protein>
<dbReference type="SMART" id="SM00877">
    <property type="entry name" value="BMC"/>
    <property type="match status" value="2"/>
</dbReference>
<dbReference type="InterPro" id="IPR030983">
    <property type="entry name" value="EutL"/>
</dbReference>
<dbReference type="InterPro" id="IPR009193">
    <property type="entry name" value="EutL_PduB"/>
</dbReference>
<dbReference type="InterPro" id="IPR044870">
    <property type="entry name" value="BMC_CP"/>
</dbReference>
<sequence>MLEPVKPTILAARIISNVDRAFAAKLNLGDNHRALALITCDIDDSLYVSLDEATKFAEVDVVYAKSFYAGSAHASGPLSGEIIGILAGPTPAEVRSGMDACISHCETETWFYTADEAGELAFFPHLISSTGTYLSKEAGISQGESLAYLIAPPLEATYALDAALKAADVEMKVFFEPPSETNYAGGLLTGSQSACRAACSAFQDAVLDVAAHPRKY</sequence>